<dbReference type="InterPro" id="IPR012340">
    <property type="entry name" value="NA-bd_OB-fold"/>
</dbReference>
<name>A0ABN9T151_9DINO</name>
<keyword evidence="3" id="KW-1185">Reference proteome</keyword>
<dbReference type="CDD" id="cd04458">
    <property type="entry name" value="CSP_CDS"/>
    <property type="match status" value="1"/>
</dbReference>
<evidence type="ECO:0000313" key="2">
    <source>
        <dbReference type="EMBL" id="CAK0838592.1"/>
    </source>
</evidence>
<proteinExistence type="predicted"/>
<dbReference type="SMART" id="SM00357">
    <property type="entry name" value="CSP"/>
    <property type="match status" value="1"/>
</dbReference>
<accession>A0ABN9T151</accession>
<dbReference type="InterPro" id="IPR011129">
    <property type="entry name" value="CSD"/>
</dbReference>
<dbReference type="SUPFAM" id="SSF50249">
    <property type="entry name" value="Nucleic acid-binding proteins"/>
    <property type="match status" value="1"/>
</dbReference>
<protein>
    <recommendedName>
        <fullName evidence="1">CSD domain-containing protein</fullName>
    </recommendedName>
</protein>
<organism evidence="2 3">
    <name type="scientific">Prorocentrum cordatum</name>
    <dbReference type="NCBI Taxonomy" id="2364126"/>
    <lineage>
        <taxon>Eukaryota</taxon>
        <taxon>Sar</taxon>
        <taxon>Alveolata</taxon>
        <taxon>Dinophyceae</taxon>
        <taxon>Prorocentrales</taxon>
        <taxon>Prorocentraceae</taxon>
        <taxon>Prorocentrum</taxon>
    </lineage>
</organism>
<feature type="domain" description="CSD" evidence="1">
    <location>
        <begin position="10"/>
        <end position="77"/>
    </location>
</feature>
<dbReference type="Pfam" id="PF00313">
    <property type="entry name" value="CSD"/>
    <property type="match status" value="1"/>
</dbReference>
<dbReference type="Gene3D" id="2.40.50.140">
    <property type="entry name" value="Nucleic acid-binding proteins"/>
    <property type="match status" value="1"/>
</dbReference>
<reference evidence="2" key="1">
    <citation type="submission" date="2023-10" db="EMBL/GenBank/DDBJ databases">
        <authorList>
            <person name="Chen Y."/>
            <person name="Shah S."/>
            <person name="Dougan E. K."/>
            <person name="Thang M."/>
            <person name="Chan C."/>
        </authorList>
    </citation>
    <scope>NUCLEOTIDE SEQUENCE [LARGE SCALE GENOMIC DNA]</scope>
</reference>
<comment type="caution">
    <text evidence="2">The sequence shown here is derived from an EMBL/GenBank/DDBJ whole genome shotgun (WGS) entry which is preliminary data.</text>
</comment>
<evidence type="ECO:0000259" key="1">
    <source>
        <dbReference type="PROSITE" id="PS51857"/>
    </source>
</evidence>
<dbReference type="EMBL" id="CAUYUJ010014234">
    <property type="protein sequence ID" value="CAK0838592.1"/>
    <property type="molecule type" value="Genomic_DNA"/>
</dbReference>
<evidence type="ECO:0000313" key="3">
    <source>
        <dbReference type="Proteomes" id="UP001189429"/>
    </source>
</evidence>
<gene>
    <name evidence="2" type="ORF">PCOR1329_LOCUS34509</name>
</gene>
<dbReference type="Proteomes" id="UP001189429">
    <property type="component" value="Unassembled WGS sequence"/>
</dbReference>
<dbReference type="InterPro" id="IPR002059">
    <property type="entry name" value="CSP_DNA-bd"/>
</dbReference>
<sequence length="208" mass="22496">MSGTRLWRPTYQGRIRSYSQQKGFGFIDCQESLRAFGRDVFIHRFQMEEAKLTIAQEVVFEVELNKTGCPQARNVRPASIKDHGDMSGMGGWGGMGMGGMGMGHSMGYGGQQGMCSGMGAMGGKGALGGDWGKDSSGGCGQGNGQPDTVEEMLRNAQGSSRLWEIIETHGHTFQKGHVVTALYQMGLCRNYERRNPQSNLSATLAESA</sequence>
<dbReference type="PROSITE" id="PS51857">
    <property type="entry name" value="CSD_2"/>
    <property type="match status" value="1"/>
</dbReference>